<evidence type="ECO:0008006" key="3">
    <source>
        <dbReference type="Google" id="ProtNLM"/>
    </source>
</evidence>
<accession>A0A4R2ID65</accession>
<dbReference type="RefSeq" id="WP_132155423.1">
    <property type="nucleotide sequence ID" value="NZ_SLWR01000013.1"/>
</dbReference>
<dbReference type="Proteomes" id="UP000295573">
    <property type="component" value="Unassembled WGS sequence"/>
</dbReference>
<name>A0A4R2ID65_9ACTN</name>
<gene>
    <name evidence="1" type="ORF">EV646_113153</name>
</gene>
<organism evidence="1 2">
    <name type="scientific">Kribbella antiqua</name>
    <dbReference type="NCBI Taxonomy" id="2512217"/>
    <lineage>
        <taxon>Bacteria</taxon>
        <taxon>Bacillati</taxon>
        <taxon>Actinomycetota</taxon>
        <taxon>Actinomycetes</taxon>
        <taxon>Propionibacteriales</taxon>
        <taxon>Kribbellaceae</taxon>
        <taxon>Kribbella</taxon>
    </lineage>
</organism>
<comment type="caution">
    <text evidence="1">The sequence shown here is derived from an EMBL/GenBank/DDBJ whole genome shotgun (WGS) entry which is preliminary data.</text>
</comment>
<reference evidence="1 2" key="1">
    <citation type="journal article" date="2015" name="Stand. Genomic Sci.">
        <title>Genomic Encyclopedia of Bacterial and Archaeal Type Strains, Phase III: the genomes of soil and plant-associated and newly described type strains.</title>
        <authorList>
            <person name="Whitman W.B."/>
            <person name="Woyke T."/>
            <person name="Klenk H.P."/>
            <person name="Zhou Y."/>
            <person name="Lilburn T.G."/>
            <person name="Beck B.J."/>
            <person name="De Vos P."/>
            <person name="Vandamme P."/>
            <person name="Eisen J.A."/>
            <person name="Garrity G."/>
            <person name="Hugenholtz P."/>
            <person name="Kyrpides N.C."/>
        </authorList>
    </citation>
    <scope>NUCLEOTIDE SEQUENCE [LARGE SCALE GENOMIC DNA]</scope>
    <source>
        <strain evidence="1 2">VKM Ac-2541</strain>
    </source>
</reference>
<sequence length="369" mass="38879">MPAAAVYGYPWDFNGDPAAPDLVASLGAESVVLAASYHSVRAATPRHPQHRVVEASAGLYVPVRRNAWTALVPDGAEPWAGEDSFNRAAQSLRTVGLDVQAWIVLTHNSAVGRRNPSRCVRNAFGDVYHYALCPAHDEVVEYGRTLVAEIVRQTGVTNVVLEACGPLGIAHNGLHEKTAGADWSPVDQALLSICFCDACVLAMSSAGLDVEDLSMRVRSAVGAGARTVEETVEEDVLQLRRRHSARLRAAVVDEARANGVRDIALHAVADPWATGAEAALDSVAEGIDCCIAPAWEEASVGGVQALARLGAGRIGAYVTALPPFPADAERLAAHCQALVDAGATDLHIYHAGLASNARLDIVRDALASI</sequence>
<dbReference type="OrthoDB" id="8576080at2"/>
<keyword evidence="2" id="KW-1185">Reference proteome</keyword>
<dbReference type="EMBL" id="SLWR01000013">
    <property type="protein sequence ID" value="TCO42531.1"/>
    <property type="molecule type" value="Genomic_DNA"/>
</dbReference>
<dbReference type="AlphaFoldDB" id="A0A4R2ID65"/>
<proteinExistence type="predicted"/>
<evidence type="ECO:0000313" key="2">
    <source>
        <dbReference type="Proteomes" id="UP000295573"/>
    </source>
</evidence>
<evidence type="ECO:0000313" key="1">
    <source>
        <dbReference type="EMBL" id="TCO42531.1"/>
    </source>
</evidence>
<protein>
    <recommendedName>
        <fullName evidence="3">Alanine-rich protein</fullName>
    </recommendedName>
</protein>